<dbReference type="EMBL" id="JACCQK010000288">
    <property type="protein sequence ID" value="MBG0779351.1"/>
    <property type="molecule type" value="Genomic_DNA"/>
</dbReference>
<evidence type="ECO:0000313" key="6">
    <source>
        <dbReference type="Proteomes" id="UP000706172"/>
    </source>
</evidence>
<accession>A0A931CV80</accession>
<dbReference type="GO" id="GO:0046872">
    <property type="term" value="F:metal ion binding"/>
    <property type="evidence" value="ECO:0007669"/>
    <property type="project" value="UniProtKB-KW"/>
</dbReference>
<dbReference type="AlphaFoldDB" id="A0A931CV80"/>
<feature type="non-terminal residue" evidence="5">
    <location>
        <position position="1"/>
    </location>
</feature>
<keyword evidence="4" id="KW-0862">Zinc</keyword>
<dbReference type="InterPro" id="IPR008567">
    <property type="entry name" value="BKACE"/>
</dbReference>
<dbReference type="Proteomes" id="UP000706172">
    <property type="component" value="Unassembled WGS sequence"/>
</dbReference>
<comment type="caution">
    <text evidence="5">The sequence shown here is derived from an EMBL/GenBank/DDBJ whole genome shotgun (WGS) entry which is preliminary data.</text>
</comment>
<keyword evidence="2" id="KW-0808">Transferase</keyword>
<keyword evidence="3" id="KW-0479">Metal-binding</keyword>
<gene>
    <name evidence="5" type="ORF">H0S81_05430</name>
</gene>
<dbReference type="PANTHER" id="PTHR37418:SF2">
    <property type="entry name" value="3-KETO-5-AMINOHEXANOATE CLEAVAGE ENZYME"/>
    <property type="match status" value="1"/>
</dbReference>
<evidence type="ECO:0000256" key="3">
    <source>
        <dbReference type="ARBA" id="ARBA00022723"/>
    </source>
</evidence>
<dbReference type="Gene3D" id="3.20.20.70">
    <property type="entry name" value="Aldolase class I"/>
    <property type="match status" value="1"/>
</dbReference>
<dbReference type="InterPro" id="IPR013785">
    <property type="entry name" value="Aldolase_TIM"/>
</dbReference>
<evidence type="ECO:0000313" key="5">
    <source>
        <dbReference type="EMBL" id="MBG0779351.1"/>
    </source>
</evidence>
<evidence type="ECO:0000256" key="4">
    <source>
        <dbReference type="ARBA" id="ARBA00022833"/>
    </source>
</evidence>
<sequence length="164" mass="18251">TFNDDLIYARTFLEIDTKPEFEIYELGHVSYVKWLMEENLVKLPVHLQFVFGPMVGWMTPSVKHLVLIHDEAKEVLGEENFTWSVAAGGRYQIPITSTAMAMGAQNVRVGLEDSVYAGKGVMAKASADQVNKVKNVAKEMSLVPATSDEAREMLGLKGLDKVNF</sequence>
<name>A0A931CV80_9BACT</name>
<comment type="cofactor">
    <cofactor evidence="1">
        <name>Zn(2+)</name>
        <dbReference type="ChEBI" id="CHEBI:29105"/>
    </cofactor>
</comment>
<dbReference type="Pfam" id="PF05853">
    <property type="entry name" value="BKACE"/>
    <property type="match status" value="1"/>
</dbReference>
<dbReference type="PANTHER" id="PTHR37418">
    <property type="entry name" value="3-KETO-5-AMINOHEXANOATE CLEAVAGE ENZYME-RELATED"/>
    <property type="match status" value="1"/>
</dbReference>
<proteinExistence type="predicted"/>
<organism evidence="5 6">
    <name type="scientific">Desulfotignum balticum</name>
    <dbReference type="NCBI Taxonomy" id="115781"/>
    <lineage>
        <taxon>Bacteria</taxon>
        <taxon>Pseudomonadati</taxon>
        <taxon>Thermodesulfobacteriota</taxon>
        <taxon>Desulfobacteria</taxon>
        <taxon>Desulfobacterales</taxon>
        <taxon>Desulfobacteraceae</taxon>
        <taxon>Desulfotignum</taxon>
    </lineage>
</organism>
<evidence type="ECO:0000256" key="2">
    <source>
        <dbReference type="ARBA" id="ARBA00022679"/>
    </source>
</evidence>
<protein>
    <submittedName>
        <fullName evidence="5">3-keto-5-aminohexanoate cleavage protein</fullName>
    </submittedName>
</protein>
<evidence type="ECO:0000256" key="1">
    <source>
        <dbReference type="ARBA" id="ARBA00001947"/>
    </source>
</evidence>
<reference evidence="5" key="1">
    <citation type="submission" date="2020-07" db="EMBL/GenBank/DDBJ databases">
        <title>Severe corrosion of carbon steel in oil field produced water can be linked to methanogenic archaea containing a special type of NiFe hydrogenase.</title>
        <authorList>
            <person name="Lahme S."/>
            <person name="Mand J."/>
            <person name="Longwell J."/>
            <person name="Smith R."/>
            <person name="Enning D."/>
        </authorList>
    </citation>
    <scope>NUCLEOTIDE SEQUENCE</scope>
    <source>
        <strain evidence="5">MIC098Bin6</strain>
    </source>
</reference>
<dbReference type="GO" id="GO:0043720">
    <property type="term" value="F:3-keto-5-aminohexanoate cleavage activity"/>
    <property type="evidence" value="ECO:0007669"/>
    <property type="project" value="InterPro"/>
</dbReference>